<feature type="domain" description="Histidine kinase" evidence="12">
    <location>
        <begin position="324"/>
        <end position="530"/>
    </location>
</feature>
<evidence type="ECO:0000256" key="4">
    <source>
        <dbReference type="ARBA" id="ARBA00022553"/>
    </source>
</evidence>
<dbReference type="AlphaFoldDB" id="A0A6N6MM30"/>
<feature type="transmembrane region" description="Helical" evidence="11">
    <location>
        <begin position="242"/>
        <end position="264"/>
    </location>
</feature>
<dbReference type="InterPro" id="IPR003660">
    <property type="entry name" value="HAMP_dom"/>
</dbReference>
<keyword evidence="15" id="KW-1185">Reference proteome</keyword>
<dbReference type="Gene3D" id="6.10.340.10">
    <property type="match status" value="1"/>
</dbReference>
<comment type="caution">
    <text evidence="14">The sequence shown here is derived from an EMBL/GenBank/DDBJ whole genome shotgun (WGS) entry which is preliminary data.</text>
</comment>
<dbReference type="InterPro" id="IPR036097">
    <property type="entry name" value="HisK_dim/P_sf"/>
</dbReference>
<comment type="catalytic activity">
    <reaction evidence="1">
        <text>ATP + protein L-histidine = ADP + protein N-phospho-L-histidine.</text>
        <dbReference type="EC" id="2.7.13.3"/>
    </reaction>
</comment>
<dbReference type="SUPFAM" id="SSF47384">
    <property type="entry name" value="Homodimeric domain of signal transducing histidine kinase"/>
    <property type="match status" value="1"/>
</dbReference>
<evidence type="ECO:0000256" key="1">
    <source>
        <dbReference type="ARBA" id="ARBA00000085"/>
    </source>
</evidence>
<keyword evidence="7 14" id="KW-0418">Kinase</keyword>
<keyword evidence="4" id="KW-0597">Phosphoprotein</keyword>
<evidence type="ECO:0000256" key="3">
    <source>
        <dbReference type="ARBA" id="ARBA00012438"/>
    </source>
</evidence>
<dbReference type="SMART" id="SM00387">
    <property type="entry name" value="HATPase_c"/>
    <property type="match status" value="1"/>
</dbReference>
<dbReference type="CDD" id="cd00075">
    <property type="entry name" value="HATPase"/>
    <property type="match status" value="1"/>
</dbReference>
<evidence type="ECO:0000256" key="9">
    <source>
        <dbReference type="ARBA" id="ARBA00023012"/>
    </source>
</evidence>
<dbReference type="InterPro" id="IPR005467">
    <property type="entry name" value="His_kinase_dom"/>
</dbReference>
<evidence type="ECO:0000256" key="10">
    <source>
        <dbReference type="ARBA" id="ARBA00023136"/>
    </source>
</evidence>
<dbReference type="PANTHER" id="PTHR45436:SF5">
    <property type="entry name" value="SENSOR HISTIDINE KINASE TRCS"/>
    <property type="match status" value="1"/>
</dbReference>
<evidence type="ECO:0000313" key="14">
    <source>
        <dbReference type="EMBL" id="KAB1072346.1"/>
    </source>
</evidence>
<dbReference type="Gene3D" id="1.10.287.130">
    <property type="match status" value="1"/>
</dbReference>
<dbReference type="PRINTS" id="PR00344">
    <property type="entry name" value="BCTRLSENSOR"/>
</dbReference>
<evidence type="ECO:0000313" key="15">
    <source>
        <dbReference type="Proteomes" id="UP000441523"/>
    </source>
</evidence>
<dbReference type="PROSITE" id="PS50885">
    <property type="entry name" value="HAMP"/>
    <property type="match status" value="1"/>
</dbReference>
<dbReference type="InterPro" id="IPR004358">
    <property type="entry name" value="Sig_transdc_His_kin-like_C"/>
</dbReference>
<keyword evidence="6 11" id="KW-0812">Transmembrane</keyword>
<gene>
    <name evidence="14" type="ORF">F6X51_16755</name>
</gene>
<keyword evidence="8 11" id="KW-1133">Transmembrane helix</keyword>
<evidence type="ECO:0000259" key="13">
    <source>
        <dbReference type="PROSITE" id="PS50885"/>
    </source>
</evidence>
<dbReference type="PROSITE" id="PS50109">
    <property type="entry name" value="HIS_KIN"/>
    <property type="match status" value="1"/>
</dbReference>
<evidence type="ECO:0000256" key="2">
    <source>
        <dbReference type="ARBA" id="ARBA00004370"/>
    </source>
</evidence>
<dbReference type="CDD" id="cd00082">
    <property type="entry name" value="HisKA"/>
    <property type="match status" value="1"/>
</dbReference>
<feature type="domain" description="HAMP" evidence="13">
    <location>
        <begin position="262"/>
        <end position="316"/>
    </location>
</feature>
<evidence type="ECO:0000256" key="5">
    <source>
        <dbReference type="ARBA" id="ARBA00022679"/>
    </source>
</evidence>
<organism evidence="14 15">
    <name type="scientific">Methylobacterium planeticum</name>
    <dbReference type="NCBI Taxonomy" id="2615211"/>
    <lineage>
        <taxon>Bacteria</taxon>
        <taxon>Pseudomonadati</taxon>
        <taxon>Pseudomonadota</taxon>
        <taxon>Alphaproteobacteria</taxon>
        <taxon>Hyphomicrobiales</taxon>
        <taxon>Methylobacteriaceae</taxon>
        <taxon>Methylobacterium</taxon>
    </lineage>
</organism>
<dbReference type="Proteomes" id="UP000441523">
    <property type="component" value="Unassembled WGS sequence"/>
</dbReference>
<dbReference type="InterPro" id="IPR050428">
    <property type="entry name" value="TCS_sensor_his_kinase"/>
</dbReference>
<name>A0A6N6MM30_9HYPH</name>
<dbReference type="GO" id="GO:0000155">
    <property type="term" value="F:phosphorelay sensor kinase activity"/>
    <property type="evidence" value="ECO:0007669"/>
    <property type="project" value="InterPro"/>
</dbReference>
<dbReference type="GO" id="GO:0016020">
    <property type="term" value="C:membrane"/>
    <property type="evidence" value="ECO:0007669"/>
    <property type="project" value="UniProtKB-SubCell"/>
</dbReference>
<proteinExistence type="predicted"/>
<accession>A0A6N6MM30</accession>
<dbReference type="EC" id="2.7.13.3" evidence="3"/>
<sequence length="531" mass="56468">MTPAATDKWRPSLGLVVLGVLTTVLALPLVGLSFFRVYENQLIREAEAELIAQGAVLTAVFAREIEEAPGGAKLLGAVARSPEDRTPANPFTPVEPSLDLTRDEILDRRPAAVEPGTAAAPLALAIGGRLQSVLQRAQAVTLAGFRITDAAGTVIAGRNEIGQSLAHLPEVAAALEGRNRAVLRQRISAHPPPPLYSISRGTSVRVFVAMPVLVGDRVAGVVYASRSPNNIVRQLYGEWRKVALTAAAILGATLAIAIVFSRAITRPIHALVARSAEIARGNRAVLARPGPLGTREVALLSCGLDRMARQLHERSDYVATFAAHVSHELKTPLSAIQGAAELMRDAQSDPAAGMSGPEQMRFLDNILADAARLTALLGRLREQARADNPDIRGTTTLMRVVAGLERAFPDLAIAVQGDLDRPFAMSPENAGIVFSHLADNAARHRAASLQLVAQVRGPHLEVIVRDDGEGISEQNWSRIFDAFFTTRREGGGTGMGLGIVRAMLQAHGGTIRALRSEQGAAFAIGIPLREA</sequence>
<comment type="subcellular location">
    <subcellularLocation>
        <location evidence="2">Membrane</location>
    </subcellularLocation>
</comment>
<dbReference type="Pfam" id="PF02518">
    <property type="entry name" value="HATPase_c"/>
    <property type="match status" value="1"/>
</dbReference>
<feature type="transmembrane region" description="Helical" evidence="11">
    <location>
        <begin position="12"/>
        <end position="35"/>
    </location>
</feature>
<keyword evidence="5" id="KW-0808">Transferase</keyword>
<dbReference type="InterPro" id="IPR036890">
    <property type="entry name" value="HATPase_C_sf"/>
</dbReference>
<dbReference type="PANTHER" id="PTHR45436">
    <property type="entry name" value="SENSOR HISTIDINE KINASE YKOH"/>
    <property type="match status" value="1"/>
</dbReference>
<dbReference type="InterPro" id="IPR003594">
    <property type="entry name" value="HATPase_dom"/>
</dbReference>
<dbReference type="Gene3D" id="3.30.565.10">
    <property type="entry name" value="Histidine kinase-like ATPase, C-terminal domain"/>
    <property type="match status" value="1"/>
</dbReference>
<dbReference type="SMART" id="SM00388">
    <property type="entry name" value="HisKA"/>
    <property type="match status" value="1"/>
</dbReference>
<evidence type="ECO:0000256" key="8">
    <source>
        <dbReference type="ARBA" id="ARBA00022989"/>
    </source>
</evidence>
<evidence type="ECO:0000259" key="12">
    <source>
        <dbReference type="PROSITE" id="PS50109"/>
    </source>
</evidence>
<reference evidence="14 15" key="1">
    <citation type="submission" date="2019-09" db="EMBL/GenBank/DDBJ databases">
        <title>YIM 132548 draft genome.</title>
        <authorList>
            <person name="Jiang L."/>
        </authorList>
    </citation>
    <scope>NUCLEOTIDE SEQUENCE [LARGE SCALE GENOMIC DNA]</scope>
    <source>
        <strain evidence="14 15">YIM 132548</strain>
    </source>
</reference>
<evidence type="ECO:0000256" key="11">
    <source>
        <dbReference type="SAM" id="Phobius"/>
    </source>
</evidence>
<protein>
    <recommendedName>
        <fullName evidence="3">histidine kinase</fullName>
        <ecNumber evidence="3">2.7.13.3</ecNumber>
    </recommendedName>
</protein>
<dbReference type="Pfam" id="PF00672">
    <property type="entry name" value="HAMP"/>
    <property type="match status" value="1"/>
</dbReference>
<keyword evidence="9" id="KW-0902">Two-component regulatory system</keyword>
<dbReference type="Pfam" id="PF00512">
    <property type="entry name" value="HisKA"/>
    <property type="match status" value="1"/>
</dbReference>
<keyword evidence="10 11" id="KW-0472">Membrane</keyword>
<dbReference type="RefSeq" id="WP_150964812.1">
    <property type="nucleotide sequence ID" value="NZ_VZZJ01000014.1"/>
</dbReference>
<dbReference type="SUPFAM" id="SSF55874">
    <property type="entry name" value="ATPase domain of HSP90 chaperone/DNA topoisomerase II/histidine kinase"/>
    <property type="match status" value="1"/>
</dbReference>
<dbReference type="EMBL" id="VZZJ01000014">
    <property type="protein sequence ID" value="KAB1072346.1"/>
    <property type="molecule type" value="Genomic_DNA"/>
</dbReference>
<evidence type="ECO:0000256" key="7">
    <source>
        <dbReference type="ARBA" id="ARBA00022777"/>
    </source>
</evidence>
<evidence type="ECO:0000256" key="6">
    <source>
        <dbReference type="ARBA" id="ARBA00022692"/>
    </source>
</evidence>
<dbReference type="InterPro" id="IPR003661">
    <property type="entry name" value="HisK_dim/P_dom"/>
</dbReference>